<feature type="transmembrane region" description="Helical" evidence="9">
    <location>
        <begin position="261"/>
        <end position="280"/>
    </location>
</feature>
<keyword evidence="6 9" id="KW-1133">Transmembrane helix</keyword>
<dbReference type="STRING" id="748909.SAMN05192575_101222"/>
<dbReference type="InterPro" id="IPR052157">
    <property type="entry name" value="BCAA_transport_permease"/>
</dbReference>
<dbReference type="GO" id="GO:0022857">
    <property type="term" value="F:transmembrane transporter activity"/>
    <property type="evidence" value="ECO:0007669"/>
    <property type="project" value="InterPro"/>
</dbReference>
<proteinExistence type="inferred from homology"/>
<feature type="transmembrane region" description="Helical" evidence="9">
    <location>
        <begin position="219"/>
        <end position="249"/>
    </location>
</feature>
<protein>
    <submittedName>
        <fullName evidence="10">Branched-chain amino acid ABC transporter permease</fullName>
    </submittedName>
    <submittedName>
        <fullName evidence="11">Branched-chain amino acid transport system permease protein</fullName>
    </submittedName>
</protein>
<dbReference type="EMBL" id="PJBV01000035">
    <property type="protein sequence ID" value="PKH37271.1"/>
    <property type="molecule type" value="Genomic_DNA"/>
</dbReference>
<evidence type="ECO:0000313" key="13">
    <source>
        <dbReference type="Proteomes" id="UP000233565"/>
    </source>
</evidence>
<feature type="transmembrane region" description="Helical" evidence="9">
    <location>
        <begin position="91"/>
        <end position="115"/>
    </location>
</feature>
<gene>
    <name evidence="10" type="ORF">CXG46_17520</name>
    <name evidence="11" type="ORF">SAMN05192575_101222</name>
</gene>
<dbReference type="CDD" id="cd06582">
    <property type="entry name" value="TM_PBP1_LivH_like"/>
    <property type="match status" value="1"/>
</dbReference>
<dbReference type="RefSeq" id="WP_091193192.1">
    <property type="nucleotide sequence ID" value="NZ_FOKC01000001.1"/>
</dbReference>
<dbReference type="PANTHER" id="PTHR11795">
    <property type="entry name" value="BRANCHED-CHAIN AMINO ACID TRANSPORT SYSTEM PERMEASE PROTEIN LIVH"/>
    <property type="match status" value="1"/>
</dbReference>
<evidence type="ECO:0000256" key="2">
    <source>
        <dbReference type="ARBA" id="ARBA00022448"/>
    </source>
</evidence>
<evidence type="ECO:0000256" key="3">
    <source>
        <dbReference type="ARBA" id="ARBA00022475"/>
    </source>
</evidence>
<comment type="similarity">
    <text evidence="8">Belongs to the binding-protein-dependent transport system permease family. LivHM subfamily.</text>
</comment>
<keyword evidence="13" id="KW-1185">Reference proteome</keyword>
<dbReference type="AlphaFoldDB" id="A0A1I0VHL3"/>
<keyword evidence="2" id="KW-0813">Transport</keyword>
<dbReference type="GO" id="GO:0005886">
    <property type="term" value="C:plasma membrane"/>
    <property type="evidence" value="ECO:0007669"/>
    <property type="project" value="UniProtKB-SubCell"/>
</dbReference>
<evidence type="ECO:0000256" key="1">
    <source>
        <dbReference type="ARBA" id="ARBA00004651"/>
    </source>
</evidence>
<evidence type="ECO:0000256" key="5">
    <source>
        <dbReference type="ARBA" id="ARBA00022970"/>
    </source>
</evidence>
<evidence type="ECO:0000256" key="8">
    <source>
        <dbReference type="ARBA" id="ARBA00037998"/>
    </source>
</evidence>
<evidence type="ECO:0000313" key="12">
    <source>
        <dbReference type="Proteomes" id="UP000199113"/>
    </source>
</evidence>
<feature type="transmembrane region" description="Helical" evidence="9">
    <location>
        <begin position="135"/>
        <end position="159"/>
    </location>
</feature>
<keyword evidence="5" id="KW-0029">Amino-acid transport</keyword>
<comment type="subcellular location">
    <subcellularLocation>
        <location evidence="1">Cell membrane</location>
        <topology evidence="1">Multi-pass membrane protein</topology>
    </subcellularLocation>
</comment>
<evidence type="ECO:0000256" key="4">
    <source>
        <dbReference type="ARBA" id="ARBA00022692"/>
    </source>
</evidence>
<evidence type="ECO:0000256" key="9">
    <source>
        <dbReference type="SAM" id="Phobius"/>
    </source>
</evidence>
<dbReference type="Pfam" id="PF02653">
    <property type="entry name" value="BPD_transp_2"/>
    <property type="match status" value="1"/>
</dbReference>
<dbReference type="Proteomes" id="UP000233565">
    <property type="component" value="Unassembled WGS sequence"/>
</dbReference>
<evidence type="ECO:0000313" key="11">
    <source>
        <dbReference type="EMBL" id="SFA75802.1"/>
    </source>
</evidence>
<sequence>MSEFTQLMVSGVFTGMLYALLALGFVVVVKGSGVINFSQGEVVVLGAFVVSWLLTDVGVPFWLGVPATVVVMMVVGAGIERFALRPLQNESMLALVMATIALGSIIRGLVPMIWGDGLRSIPSLIDQRRYEWFGISIPTITFWSAVMVLILLGAFGFFFSRSRLGLAMQAVSDDRVAAQSLGINIRLVNAVSWAMAGGIAALAGYVWGSLLGVDSRLVVLGALIFPVVILGGLESIVGAVIGGIAVGLVESLSAGYLNDDLGAGFSTVAPLIMLLLVLFVRPYGLFGRPEIERV</sequence>
<dbReference type="PANTHER" id="PTHR11795:SF451">
    <property type="entry name" value="ABC TRANSPORTER PERMEASE PROTEIN"/>
    <property type="match status" value="1"/>
</dbReference>
<dbReference type="GO" id="GO:0006865">
    <property type="term" value="P:amino acid transport"/>
    <property type="evidence" value="ECO:0007669"/>
    <property type="project" value="UniProtKB-KW"/>
</dbReference>
<keyword evidence="7 9" id="KW-0472">Membrane</keyword>
<feature type="transmembrane region" description="Helical" evidence="9">
    <location>
        <begin position="6"/>
        <end position="27"/>
    </location>
</feature>
<dbReference type="EMBL" id="FOKC01000001">
    <property type="protein sequence ID" value="SFA75802.1"/>
    <property type="molecule type" value="Genomic_DNA"/>
</dbReference>
<evidence type="ECO:0000256" key="6">
    <source>
        <dbReference type="ARBA" id="ARBA00022989"/>
    </source>
</evidence>
<dbReference type="InterPro" id="IPR001851">
    <property type="entry name" value="ABC_transp_permease"/>
</dbReference>
<organism evidence="11 12">
    <name type="scientific">Nocardioides alpinus</name>
    <dbReference type="NCBI Taxonomy" id="748909"/>
    <lineage>
        <taxon>Bacteria</taxon>
        <taxon>Bacillati</taxon>
        <taxon>Actinomycetota</taxon>
        <taxon>Actinomycetes</taxon>
        <taxon>Propionibacteriales</taxon>
        <taxon>Nocardioidaceae</taxon>
        <taxon>Nocardioides</taxon>
    </lineage>
</organism>
<name>A0A1I0VHL3_9ACTN</name>
<feature type="transmembrane region" description="Helical" evidence="9">
    <location>
        <begin position="187"/>
        <end position="207"/>
    </location>
</feature>
<evidence type="ECO:0000313" key="10">
    <source>
        <dbReference type="EMBL" id="PKH37271.1"/>
    </source>
</evidence>
<keyword evidence="3" id="KW-1003">Cell membrane</keyword>
<feature type="transmembrane region" description="Helical" evidence="9">
    <location>
        <begin position="61"/>
        <end position="79"/>
    </location>
</feature>
<reference evidence="11" key="1">
    <citation type="submission" date="2016-10" db="EMBL/GenBank/DDBJ databases">
        <authorList>
            <person name="de Groot N.N."/>
        </authorList>
    </citation>
    <scope>NUCLEOTIDE SEQUENCE [LARGE SCALE GENOMIC DNA]</scope>
    <source>
        <strain evidence="11">CGMCC 1.10697</strain>
    </source>
</reference>
<dbReference type="OrthoDB" id="9807115at2"/>
<reference evidence="10 13" key="2">
    <citation type="submission" date="2017-12" db="EMBL/GenBank/DDBJ databases">
        <title>Pharmacopeia of the Arctic Ocean.</title>
        <authorList>
            <person name="Collins E."/>
            <person name="Ducluzeau A.-L."/>
        </authorList>
    </citation>
    <scope>NUCLEOTIDE SEQUENCE [LARGE SCALE GENOMIC DNA]</scope>
    <source>
        <strain evidence="10 13">DSM 23325</strain>
    </source>
</reference>
<accession>A0A1I0VHL3</accession>
<dbReference type="Proteomes" id="UP000199113">
    <property type="component" value="Unassembled WGS sequence"/>
</dbReference>
<evidence type="ECO:0000256" key="7">
    <source>
        <dbReference type="ARBA" id="ARBA00023136"/>
    </source>
</evidence>
<keyword evidence="4 9" id="KW-0812">Transmembrane</keyword>